<sequence length="439" mass="48340">MPAAMSPPAVLPDGPTSPRLAQALRFVISRRRTMERLRDRYGSAFTVDSLSMGRMVMLADPAEVRELFQTPPEDADTPDANLGAVLGPGSLFALRGDDHRRQRRLLTPPFHGRRLRAYESLIERETERETASWPLGRPFPVMPSTMRITLNVILGAVFGAEGAELDELRTLLPSMVKLGSVLAVLPAVRHDLGGYGPGARFRRYRQRYDAVIDRLIDRATGDPGIGDRDDVLAMLVQARYDDGSAMSRTEIADQLLTLLAAGHETTATTLAWAVERLRRHPELLRRLVDEADAGGGELRAATLIEVQRVRPVIEMTSRQVRADVLRIGRWTLPRSTVVTACIALLHDDETLFPQPAVFDPDRFVGARADTYGWIPFGGGVRRCIGAAFATLEMDVVLRTLLRDFTLEPTTAAPERSHSRGVAVAPAKGGLAVVHRRGGR</sequence>
<dbReference type="PROSITE" id="PS00086">
    <property type="entry name" value="CYTOCHROME_P450"/>
    <property type="match status" value="1"/>
</dbReference>
<dbReference type="InterPro" id="IPR002401">
    <property type="entry name" value="Cyt_P450_E_grp-I"/>
</dbReference>
<dbReference type="PRINTS" id="PR00463">
    <property type="entry name" value="EP450I"/>
</dbReference>
<dbReference type="PANTHER" id="PTHR24305">
    <property type="entry name" value="CYTOCHROME P450"/>
    <property type="match status" value="1"/>
</dbReference>
<evidence type="ECO:0000313" key="5">
    <source>
        <dbReference type="EMBL" id="GIE47184.1"/>
    </source>
</evidence>
<keyword evidence="4" id="KW-0560">Oxidoreductase</keyword>
<dbReference type="SUPFAM" id="SSF48264">
    <property type="entry name" value="Cytochrome P450"/>
    <property type="match status" value="1"/>
</dbReference>
<gene>
    <name evidence="5" type="ORF">Ani05nite_07180</name>
</gene>
<dbReference type="GO" id="GO:0020037">
    <property type="term" value="F:heme binding"/>
    <property type="evidence" value="ECO:0007669"/>
    <property type="project" value="InterPro"/>
</dbReference>
<dbReference type="InterPro" id="IPR017972">
    <property type="entry name" value="Cyt_P450_CS"/>
</dbReference>
<dbReference type="PRINTS" id="PR00385">
    <property type="entry name" value="P450"/>
</dbReference>
<name>A0A919JI23_9ACTN</name>
<proteinExistence type="inferred from homology"/>
<evidence type="ECO:0000256" key="1">
    <source>
        <dbReference type="ARBA" id="ARBA00001971"/>
    </source>
</evidence>
<accession>A0A919JI23</accession>
<evidence type="ECO:0000256" key="3">
    <source>
        <dbReference type="PIRSR" id="PIRSR602401-1"/>
    </source>
</evidence>
<dbReference type="InterPro" id="IPR001128">
    <property type="entry name" value="Cyt_P450"/>
</dbReference>
<dbReference type="EMBL" id="BOMQ01000008">
    <property type="protein sequence ID" value="GIE47184.1"/>
    <property type="molecule type" value="Genomic_DNA"/>
</dbReference>
<keyword evidence="3 4" id="KW-0349">Heme</keyword>
<evidence type="ECO:0000256" key="4">
    <source>
        <dbReference type="RuleBase" id="RU000461"/>
    </source>
</evidence>
<dbReference type="Proteomes" id="UP000647172">
    <property type="component" value="Unassembled WGS sequence"/>
</dbReference>
<protein>
    <submittedName>
        <fullName evidence="5">Cytochrome P450</fullName>
    </submittedName>
</protein>
<dbReference type="GO" id="GO:0004497">
    <property type="term" value="F:monooxygenase activity"/>
    <property type="evidence" value="ECO:0007669"/>
    <property type="project" value="UniProtKB-KW"/>
</dbReference>
<dbReference type="Pfam" id="PF00067">
    <property type="entry name" value="p450"/>
    <property type="match status" value="1"/>
</dbReference>
<dbReference type="CDD" id="cd11053">
    <property type="entry name" value="CYP110-like"/>
    <property type="match status" value="1"/>
</dbReference>
<evidence type="ECO:0000313" key="6">
    <source>
        <dbReference type="Proteomes" id="UP000647172"/>
    </source>
</evidence>
<dbReference type="GO" id="GO:0005506">
    <property type="term" value="F:iron ion binding"/>
    <property type="evidence" value="ECO:0007669"/>
    <property type="project" value="InterPro"/>
</dbReference>
<comment type="caution">
    <text evidence="5">The sequence shown here is derived from an EMBL/GenBank/DDBJ whole genome shotgun (WGS) entry which is preliminary data.</text>
</comment>
<dbReference type="PANTHER" id="PTHR24305:SF166">
    <property type="entry name" value="CYTOCHROME P450 12A4, MITOCHONDRIAL-RELATED"/>
    <property type="match status" value="1"/>
</dbReference>
<evidence type="ECO:0000256" key="2">
    <source>
        <dbReference type="ARBA" id="ARBA00010617"/>
    </source>
</evidence>
<feature type="binding site" description="axial binding residue" evidence="3">
    <location>
        <position position="383"/>
    </location>
    <ligand>
        <name>heme</name>
        <dbReference type="ChEBI" id="CHEBI:30413"/>
    </ligand>
    <ligandPart>
        <name>Fe</name>
        <dbReference type="ChEBI" id="CHEBI:18248"/>
    </ligandPart>
</feature>
<dbReference type="InterPro" id="IPR050121">
    <property type="entry name" value="Cytochrome_P450_monoxygenase"/>
</dbReference>
<comment type="cofactor">
    <cofactor evidence="1 3">
        <name>heme</name>
        <dbReference type="ChEBI" id="CHEBI:30413"/>
    </cofactor>
</comment>
<dbReference type="InterPro" id="IPR036396">
    <property type="entry name" value="Cyt_P450_sf"/>
</dbReference>
<keyword evidence="6" id="KW-1185">Reference proteome</keyword>
<reference evidence="5" key="1">
    <citation type="submission" date="2021-01" db="EMBL/GenBank/DDBJ databases">
        <title>Whole genome shotgun sequence of Actinoplanes nipponensis NBRC 14063.</title>
        <authorList>
            <person name="Komaki H."/>
            <person name="Tamura T."/>
        </authorList>
    </citation>
    <scope>NUCLEOTIDE SEQUENCE</scope>
    <source>
        <strain evidence="5">NBRC 14063</strain>
    </source>
</reference>
<dbReference type="AlphaFoldDB" id="A0A919JI23"/>
<organism evidence="5 6">
    <name type="scientific">Actinoplanes nipponensis</name>
    <dbReference type="NCBI Taxonomy" id="135950"/>
    <lineage>
        <taxon>Bacteria</taxon>
        <taxon>Bacillati</taxon>
        <taxon>Actinomycetota</taxon>
        <taxon>Actinomycetes</taxon>
        <taxon>Micromonosporales</taxon>
        <taxon>Micromonosporaceae</taxon>
        <taxon>Actinoplanes</taxon>
    </lineage>
</organism>
<keyword evidence="4" id="KW-0503">Monooxygenase</keyword>
<keyword evidence="3 4" id="KW-0479">Metal-binding</keyword>
<keyword evidence="3 4" id="KW-0408">Iron</keyword>
<dbReference type="Gene3D" id="1.10.630.10">
    <property type="entry name" value="Cytochrome P450"/>
    <property type="match status" value="1"/>
</dbReference>
<dbReference type="RefSeq" id="WP_203764581.1">
    <property type="nucleotide sequence ID" value="NZ_BAAAYJ010000089.1"/>
</dbReference>
<dbReference type="GO" id="GO:0016705">
    <property type="term" value="F:oxidoreductase activity, acting on paired donors, with incorporation or reduction of molecular oxygen"/>
    <property type="evidence" value="ECO:0007669"/>
    <property type="project" value="InterPro"/>
</dbReference>
<comment type="similarity">
    <text evidence="2 4">Belongs to the cytochrome P450 family.</text>
</comment>